<reference evidence="2" key="2">
    <citation type="submission" date="2024-04" db="UniProtKB">
        <authorList>
            <consortium name="EnsemblMetazoa"/>
        </authorList>
    </citation>
    <scope>IDENTIFICATION</scope>
    <source>
        <strain evidence="2">EBRO</strain>
    </source>
</reference>
<evidence type="ECO:0000313" key="3">
    <source>
        <dbReference type="Proteomes" id="UP000075880"/>
    </source>
</evidence>
<feature type="region of interest" description="Disordered" evidence="1">
    <location>
        <begin position="364"/>
        <end position="436"/>
    </location>
</feature>
<organism evidence="2 3">
    <name type="scientific">Anopheles atroparvus</name>
    <name type="common">European mosquito</name>
    <dbReference type="NCBI Taxonomy" id="41427"/>
    <lineage>
        <taxon>Eukaryota</taxon>
        <taxon>Metazoa</taxon>
        <taxon>Ecdysozoa</taxon>
        <taxon>Arthropoda</taxon>
        <taxon>Hexapoda</taxon>
        <taxon>Insecta</taxon>
        <taxon>Pterygota</taxon>
        <taxon>Neoptera</taxon>
        <taxon>Endopterygota</taxon>
        <taxon>Diptera</taxon>
        <taxon>Nematocera</taxon>
        <taxon>Culicoidea</taxon>
        <taxon>Culicidae</taxon>
        <taxon>Anophelinae</taxon>
        <taxon>Anopheles</taxon>
    </lineage>
</organism>
<name>A0AAG5CRL1_ANOAO</name>
<feature type="compositionally biased region" description="Polar residues" evidence="1">
    <location>
        <begin position="1"/>
        <end position="36"/>
    </location>
</feature>
<proteinExistence type="predicted"/>
<protein>
    <submittedName>
        <fullName evidence="2">Uncharacterized protein</fullName>
    </submittedName>
</protein>
<feature type="compositionally biased region" description="Polar residues" evidence="1">
    <location>
        <begin position="368"/>
        <end position="387"/>
    </location>
</feature>
<evidence type="ECO:0000313" key="2">
    <source>
        <dbReference type="EnsemblMetazoa" id="ENSAATROPP001467"/>
    </source>
</evidence>
<feature type="compositionally biased region" description="Low complexity" evidence="1">
    <location>
        <begin position="140"/>
        <end position="159"/>
    </location>
</feature>
<feature type="compositionally biased region" description="Low complexity" evidence="1">
    <location>
        <begin position="399"/>
        <end position="427"/>
    </location>
</feature>
<evidence type="ECO:0000256" key="1">
    <source>
        <dbReference type="SAM" id="MobiDB-lite"/>
    </source>
</evidence>
<dbReference type="AlphaFoldDB" id="A0AAG5CRL1"/>
<dbReference type="EnsemblMetazoa" id="ENSAATROPT001523">
    <property type="protein sequence ID" value="ENSAATROPP001467"/>
    <property type="gene ID" value="ENSAATROPG001207"/>
</dbReference>
<feature type="region of interest" description="Disordered" evidence="1">
    <location>
        <begin position="113"/>
        <end position="169"/>
    </location>
</feature>
<sequence>MQNKNISNSNTKSFNSSLRNIATPSSPAIASNSSKPQFGLMSNPPPPSSGSFSSASIGSLVSTSAAAANASTNSSGSMLLANNSHDTSSMTVAAVVAAATAAAAAAAASKMNGNAIQHQHRPSAATTGPSSSLISCHPNGLAAGSTLLLGGNGAPSSSQQHHHHHQQQQLLNQAVVYQSQQPLSQLSAAKALAAAVAAAAATVAQQQHHYRQQIHPVSTSASAAAPSQTSLTPKSPNYNKHKITPIGDDQGPTPTIVVGSSHKQSSAMSNNPNMFLGATASTSGASISSVLAPFGGGGGGGGEEVKGYIDTVRTLAATVGATSMVATLASPVPSKMLLTTSSSSSHSSNSIGTVNNYAHRFTTGGLPPSSTSPLASGVGTFTSSSTAVGHPPMDSHTQSNASNISNNSGSRNIKLSSTSGASSIAATDQPNGQLVGAPKEVLSTPKVDSLYNEGTTVVMDGAAKNGVEVTGSSSSTFDVHLKRNAPKHKLSGGDADEPPATKLRVSAVGEANNNSRAILTEMDVEELLSVTTNDGGERLHNGPSRTIREDDAAITKMFAANNGVGGGQSPPAAPLERCKKIVL</sequence>
<reference evidence="3" key="1">
    <citation type="submission" date="2021-09" db="EMBL/GenBank/DDBJ databases">
        <authorList>
            <consortium name="Infravec"/>
            <person name="Campbell I L."/>
            <person name="Maslen G."/>
            <person name="Yates A."/>
        </authorList>
    </citation>
    <scope>NUCLEOTIDE SEQUENCE [LARGE SCALE GENOMIC DNA]</scope>
    <source>
        <strain evidence="3">Infravec2 EBRE</strain>
    </source>
</reference>
<feature type="region of interest" description="Disordered" evidence="1">
    <location>
        <begin position="210"/>
        <end position="238"/>
    </location>
</feature>
<dbReference type="EnsemblMetazoa" id="ENSAATROPT001522">
    <property type="protein sequence ID" value="ENSAATROPP001466"/>
    <property type="gene ID" value="ENSAATROPG001207"/>
</dbReference>
<dbReference type="Proteomes" id="UP000075880">
    <property type="component" value="Unassembled WGS sequence"/>
</dbReference>
<accession>A0AAG5CRL1</accession>
<keyword evidence="3" id="KW-1185">Reference proteome</keyword>
<feature type="region of interest" description="Disordered" evidence="1">
    <location>
        <begin position="1"/>
        <end position="55"/>
    </location>
</feature>
<feature type="compositionally biased region" description="Low complexity" evidence="1">
    <location>
        <begin position="216"/>
        <end position="233"/>
    </location>
</feature>
<feature type="compositionally biased region" description="Polar residues" evidence="1">
    <location>
        <begin position="124"/>
        <end position="134"/>
    </location>
</feature>